<dbReference type="RefSeq" id="WP_319837737.1">
    <property type="nucleotide sequence ID" value="NZ_CP137624.1"/>
</dbReference>
<sequence>MDKELQQLQAPVRTDEGRQKSLRIIQSGIKQREKYRKKQYYSVLAAAIVLISILAASFFDGAPNKLATNIGTIEKGYVVQHHSTNLSHMMKWYYFQKKKISQKNLAIIEPYIQSLPTSTEKTESLSIWPEKQLLLKMSNGQIKQVAIFPYAEQQLMLIDAKTKQTIVLSVEESQSITGKILANKSLSIYLKLIIVMFLLVLWLSLMKYFKRPTGSPMKERGTLFYGGLGVAAYFLWSVISGFSYYIFDTLNGLFIAIVGALLLLGKICVDYYNGKASYPVVIVIPFFFVMLLVTFIYCM</sequence>
<feature type="transmembrane region" description="Helical" evidence="1">
    <location>
        <begin position="40"/>
        <end position="59"/>
    </location>
</feature>
<accession>A0ABZ0S0Q6</accession>
<evidence type="ECO:0000313" key="2">
    <source>
        <dbReference type="EMBL" id="WPK13136.1"/>
    </source>
</evidence>
<keyword evidence="3" id="KW-1185">Reference proteome</keyword>
<keyword evidence="1" id="KW-0472">Membrane</keyword>
<dbReference type="EMBL" id="CP137624">
    <property type="protein sequence ID" value="WPK13136.1"/>
    <property type="molecule type" value="Genomic_DNA"/>
</dbReference>
<evidence type="ECO:0000256" key="1">
    <source>
        <dbReference type="SAM" id="Phobius"/>
    </source>
</evidence>
<organism evidence="2 3">
    <name type="scientific">Lysinibacillus louembei</name>
    <dbReference type="NCBI Taxonomy" id="1470088"/>
    <lineage>
        <taxon>Bacteria</taxon>
        <taxon>Bacillati</taxon>
        <taxon>Bacillota</taxon>
        <taxon>Bacilli</taxon>
        <taxon>Bacillales</taxon>
        <taxon>Bacillaceae</taxon>
        <taxon>Lysinibacillus</taxon>
    </lineage>
</organism>
<feature type="transmembrane region" description="Helical" evidence="1">
    <location>
        <begin position="245"/>
        <end position="264"/>
    </location>
</feature>
<feature type="transmembrane region" description="Helical" evidence="1">
    <location>
        <begin position="221"/>
        <end position="239"/>
    </location>
</feature>
<dbReference type="Proteomes" id="UP001322664">
    <property type="component" value="Chromosome"/>
</dbReference>
<evidence type="ECO:0008006" key="4">
    <source>
        <dbReference type="Google" id="ProtNLM"/>
    </source>
</evidence>
<keyword evidence="1" id="KW-0812">Transmembrane</keyword>
<feature type="transmembrane region" description="Helical" evidence="1">
    <location>
        <begin position="276"/>
        <end position="297"/>
    </location>
</feature>
<feature type="transmembrane region" description="Helical" evidence="1">
    <location>
        <begin position="188"/>
        <end position="209"/>
    </location>
</feature>
<keyword evidence="1" id="KW-1133">Transmembrane helix</keyword>
<evidence type="ECO:0000313" key="3">
    <source>
        <dbReference type="Proteomes" id="UP001322664"/>
    </source>
</evidence>
<protein>
    <recommendedName>
        <fullName evidence="4">DUF1189 domain-containing protein</fullName>
    </recommendedName>
</protein>
<proteinExistence type="predicted"/>
<reference evidence="2 3" key="1">
    <citation type="submission" date="2023-09" db="EMBL/GenBank/DDBJ databases">
        <authorList>
            <person name="Page C.A."/>
            <person name="Perez-Diaz I.M."/>
        </authorList>
    </citation>
    <scope>NUCLEOTIDE SEQUENCE [LARGE SCALE GENOMIC DNA]</scope>
    <source>
        <strain evidence="2 3">Ll15</strain>
    </source>
</reference>
<gene>
    <name evidence="2" type="ORF">R6U77_05460</name>
</gene>
<name>A0ABZ0S0Q6_9BACI</name>